<dbReference type="AlphaFoldDB" id="A0A0F9D597"/>
<proteinExistence type="predicted"/>
<sequence>RELPFLRQSPGIGGRWGLAPAALLLVAAATLNVFSARLYLQAHMPPAAGPPVVGRPAGLYARQAREFRAANAAAAAGKLALIGDGRAFYFPPETYYASKFDEHPLAEPLRQSRSGDELAERLRAAGVTHVYVAWARMAHSAQMIGRADGIDQARLEALLAGWPVLDMAPAPTTLPTGKAPASTGARRIFTLYAVPSPGGLAQPAANVGR</sequence>
<reference evidence="2" key="1">
    <citation type="journal article" date="2015" name="Nature">
        <title>Complex archaea that bridge the gap between prokaryotes and eukaryotes.</title>
        <authorList>
            <person name="Spang A."/>
            <person name="Saw J.H."/>
            <person name="Jorgensen S.L."/>
            <person name="Zaremba-Niedzwiedzka K."/>
            <person name="Martijn J."/>
            <person name="Lind A.E."/>
            <person name="van Eijk R."/>
            <person name="Schleper C."/>
            <person name="Guy L."/>
            <person name="Ettema T.J."/>
        </authorList>
    </citation>
    <scope>NUCLEOTIDE SEQUENCE</scope>
</reference>
<evidence type="ECO:0000313" key="2">
    <source>
        <dbReference type="EMBL" id="KKL48861.1"/>
    </source>
</evidence>
<accession>A0A0F9D597</accession>
<name>A0A0F9D597_9ZZZZ</name>
<dbReference type="EMBL" id="LAZR01033168">
    <property type="protein sequence ID" value="KKL48861.1"/>
    <property type="molecule type" value="Genomic_DNA"/>
</dbReference>
<keyword evidence="1" id="KW-0472">Membrane</keyword>
<organism evidence="2">
    <name type="scientific">marine sediment metagenome</name>
    <dbReference type="NCBI Taxonomy" id="412755"/>
    <lineage>
        <taxon>unclassified sequences</taxon>
        <taxon>metagenomes</taxon>
        <taxon>ecological metagenomes</taxon>
    </lineage>
</organism>
<evidence type="ECO:0000256" key="1">
    <source>
        <dbReference type="SAM" id="Phobius"/>
    </source>
</evidence>
<gene>
    <name evidence="2" type="ORF">LCGC14_2321270</name>
</gene>
<feature type="non-terminal residue" evidence="2">
    <location>
        <position position="1"/>
    </location>
</feature>
<keyword evidence="1" id="KW-0812">Transmembrane</keyword>
<keyword evidence="1" id="KW-1133">Transmembrane helix</keyword>
<feature type="transmembrane region" description="Helical" evidence="1">
    <location>
        <begin position="12"/>
        <end position="34"/>
    </location>
</feature>
<comment type="caution">
    <text evidence="2">The sequence shown here is derived from an EMBL/GenBank/DDBJ whole genome shotgun (WGS) entry which is preliminary data.</text>
</comment>
<protein>
    <submittedName>
        <fullName evidence="2">Uncharacterized protein</fullName>
    </submittedName>
</protein>